<dbReference type="InterPro" id="IPR036291">
    <property type="entry name" value="NAD(P)-bd_dom_sf"/>
</dbReference>
<evidence type="ECO:0000313" key="5">
    <source>
        <dbReference type="Proteomes" id="UP000518300"/>
    </source>
</evidence>
<evidence type="ECO:0000313" key="4">
    <source>
        <dbReference type="EMBL" id="NMO13994.1"/>
    </source>
</evidence>
<name>A0A848L5M9_9BACT</name>
<comment type="caution">
    <text evidence="4">The sequence shown here is derived from an EMBL/GenBank/DDBJ whole genome shotgun (WGS) entry which is preliminary data.</text>
</comment>
<dbReference type="AlphaFoldDB" id="A0A848L5M9"/>
<dbReference type="EMBL" id="JABBJJ010000011">
    <property type="protein sequence ID" value="NMO13994.1"/>
    <property type="molecule type" value="Genomic_DNA"/>
</dbReference>
<dbReference type="GO" id="GO:0016491">
    <property type="term" value="F:oxidoreductase activity"/>
    <property type="evidence" value="ECO:0007669"/>
    <property type="project" value="UniProtKB-KW"/>
</dbReference>
<dbReference type="Gene3D" id="3.40.50.720">
    <property type="entry name" value="NAD(P)-binding Rossmann-like Domain"/>
    <property type="match status" value="1"/>
</dbReference>
<dbReference type="PANTHER" id="PTHR44196">
    <property type="entry name" value="DEHYDROGENASE/REDUCTASE SDR FAMILY MEMBER 7B"/>
    <property type="match status" value="1"/>
</dbReference>
<dbReference type="Proteomes" id="UP000518300">
    <property type="component" value="Unassembled WGS sequence"/>
</dbReference>
<dbReference type="SUPFAM" id="SSF51735">
    <property type="entry name" value="NAD(P)-binding Rossmann-fold domains"/>
    <property type="match status" value="1"/>
</dbReference>
<dbReference type="Pfam" id="PF00106">
    <property type="entry name" value="adh_short"/>
    <property type="match status" value="1"/>
</dbReference>
<reference evidence="4 5" key="1">
    <citation type="submission" date="2020-04" db="EMBL/GenBank/DDBJ databases">
        <title>Draft genome of Pyxidicoccus fallax type strain.</title>
        <authorList>
            <person name="Whitworth D.E."/>
        </authorList>
    </citation>
    <scope>NUCLEOTIDE SEQUENCE [LARGE SCALE GENOMIC DNA]</scope>
    <source>
        <strain evidence="4 5">DSM 14698</strain>
    </source>
</reference>
<dbReference type="PRINTS" id="PR00081">
    <property type="entry name" value="GDHRDH"/>
</dbReference>
<evidence type="ECO:0000256" key="1">
    <source>
        <dbReference type="ARBA" id="ARBA00006484"/>
    </source>
</evidence>
<dbReference type="RefSeq" id="WP_169343275.1">
    <property type="nucleotide sequence ID" value="NZ_JABBJJ010000011.1"/>
</dbReference>
<accession>A0A848L5M9</accession>
<protein>
    <submittedName>
        <fullName evidence="4">SDR family NAD(P)-dependent oxidoreductase</fullName>
    </submittedName>
</protein>
<keyword evidence="5" id="KW-1185">Reference proteome</keyword>
<dbReference type="InterPro" id="IPR002347">
    <property type="entry name" value="SDR_fam"/>
</dbReference>
<evidence type="ECO:0000256" key="3">
    <source>
        <dbReference type="RuleBase" id="RU000363"/>
    </source>
</evidence>
<keyword evidence="2" id="KW-0560">Oxidoreductase</keyword>
<dbReference type="PANTHER" id="PTHR44196:SF1">
    <property type="entry name" value="DEHYDROGENASE_REDUCTASE SDR FAMILY MEMBER 7B"/>
    <property type="match status" value="1"/>
</dbReference>
<gene>
    <name evidence="4" type="ORF">HG543_03855</name>
</gene>
<organism evidence="4 5">
    <name type="scientific">Pyxidicoccus fallax</name>
    <dbReference type="NCBI Taxonomy" id="394095"/>
    <lineage>
        <taxon>Bacteria</taxon>
        <taxon>Pseudomonadati</taxon>
        <taxon>Myxococcota</taxon>
        <taxon>Myxococcia</taxon>
        <taxon>Myxococcales</taxon>
        <taxon>Cystobacterineae</taxon>
        <taxon>Myxococcaceae</taxon>
        <taxon>Pyxidicoccus</taxon>
    </lineage>
</organism>
<evidence type="ECO:0000256" key="2">
    <source>
        <dbReference type="ARBA" id="ARBA00023002"/>
    </source>
</evidence>
<comment type="similarity">
    <text evidence="1 3">Belongs to the short-chain dehydrogenases/reductases (SDR) family.</text>
</comment>
<dbReference type="GO" id="GO:0016020">
    <property type="term" value="C:membrane"/>
    <property type="evidence" value="ECO:0007669"/>
    <property type="project" value="TreeGrafter"/>
</dbReference>
<dbReference type="PRINTS" id="PR00080">
    <property type="entry name" value="SDRFAMILY"/>
</dbReference>
<proteinExistence type="inferred from homology"/>
<sequence>MARREELKGKVAIVTGASSGVGWQSALRLAEEGVKLCVTARRREALEVLQKEVEARGGECLVVPGDVTVAGDVRWVVSACLQRYGRIDILVNDAAVQTYGYFDQLPWEHIQRTLEVSCLGYLRFAHAVLPHFRERGSGHILNVQSMLSEGAAPLLSAYVAAKHATLGWAKALKLELHGTGIQVSNVLVPSVSTPMFDHAPTQFERKPVPVPPTYDVDLAARAVVKCARKPGRTEIPAFLQGTMLLWMDRVAPFVGNLILGRYGRRMQQAREPLHRPDGNLFQPVSQGVGAYGSVPPTPGWKRFTAVAGLAALAGGAVLGARGLARAVR</sequence>